<dbReference type="AlphaFoldDB" id="T0ZX59"/>
<dbReference type="SMART" id="SM00448">
    <property type="entry name" value="REC"/>
    <property type="match status" value="1"/>
</dbReference>
<gene>
    <name evidence="3" type="ORF">B1B_17541</name>
</gene>
<sequence>MVVDDEPPARAELCYLLCQSPRVGEVLEAEDASGAMDLLARRPADVLFLDIQMPGLDGLQVAQLVAAMPTPPPVVFVTAFEEHAVEAFHLAAFDYLLKPIRADRLNLTLERLALAARLARNKGQGG</sequence>
<dbReference type="PANTHER" id="PTHR48111:SF69">
    <property type="entry name" value="RESPONSE REGULATOR RECEIVER"/>
    <property type="match status" value="1"/>
</dbReference>
<evidence type="ECO:0000256" key="1">
    <source>
        <dbReference type="ARBA" id="ARBA00023125"/>
    </source>
</evidence>
<dbReference type="EMBL" id="AUZY01011719">
    <property type="protein sequence ID" value="EQD33249.1"/>
    <property type="molecule type" value="Genomic_DNA"/>
</dbReference>
<feature type="domain" description="Response regulatory" evidence="2">
    <location>
        <begin position="1"/>
        <end position="113"/>
    </location>
</feature>
<dbReference type="GO" id="GO:0005829">
    <property type="term" value="C:cytosol"/>
    <property type="evidence" value="ECO:0007669"/>
    <property type="project" value="TreeGrafter"/>
</dbReference>
<dbReference type="SUPFAM" id="SSF52172">
    <property type="entry name" value="CheY-like"/>
    <property type="match status" value="1"/>
</dbReference>
<dbReference type="GO" id="GO:0032993">
    <property type="term" value="C:protein-DNA complex"/>
    <property type="evidence" value="ECO:0007669"/>
    <property type="project" value="TreeGrafter"/>
</dbReference>
<dbReference type="GO" id="GO:0000156">
    <property type="term" value="F:phosphorelay response regulator activity"/>
    <property type="evidence" value="ECO:0007669"/>
    <property type="project" value="TreeGrafter"/>
</dbReference>
<feature type="non-terminal residue" evidence="3">
    <location>
        <position position="126"/>
    </location>
</feature>
<dbReference type="Gene3D" id="3.40.50.2300">
    <property type="match status" value="1"/>
</dbReference>
<keyword evidence="1" id="KW-0238">DNA-binding</keyword>
<dbReference type="Pfam" id="PF00072">
    <property type="entry name" value="Response_reg"/>
    <property type="match status" value="1"/>
</dbReference>
<dbReference type="GO" id="GO:0006355">
    <property type="term" value="P:regulation of DNA-templated transcription"/>
    <property type="evidence" value="ECO:0007669"/>
    <property type="project" value="TreeGrafter"/>
</dbReference>
<evidence type="ECO:0000259" key="2">
    <source>
        <dbReference type="PROSITE" id="PS50110"/>
    </source>
</evidence>
<dbReference type="InterPro" id="IPR001789">
    <property type="entry name" value="Sig_transdc_resp-reg_receiver"/>
</dbReference>
<evidence type="ECO:0000313" key="3">
    <source>
        <dbReference type="EMBL" id="EQD33249.1"/>
    </source>
</evidence>
<name>T0ZX59_9ZZZZ</name>
<organism evidence="3">
    <name type="scientific">mine drainage metagenome</name>
    <dbReference type="NCBI Taxonomy" id="410659"/>
    <lineage>
        <taxon>unclassified sequences</taxon>
        <taxon>metagenomes</taxon>
        <taxon>ecological metagenomes</taxon>
    </lineage>
</organism>
<dbReference type="InterPro" id="IPR039420">
    <property type="entry name" value="WalR-like"/>
</dbReference>
<dbReference type="GO" id="GO:0000976">
    <property type="term" value="F:transcription cis-regulatory region binding"/>
    <property type="evidence" value="ECO:0007669"/>
    <property type="project" value="TreeGrafter"/>
</dbReference>
<dbReference type="PANTHER" id="PTHR48111">
    <property type="entry name" value="REGULATOR OF RPOS"/>
    <property type="match status" value="1"/>
</dbReference>
<reference evidence="3" key="2">
    <citation type="journal article" date="2014" name="ISME J.">
        <title>Microbial stratification in low pH oxic and suboxic macroscopic growths along an acid mine drainage.</title>
        <authorList>
            <person name="Mendez-Garcia C."/>
            <person name="Mesa V."/>
            <person name="Sprenger R.R."/>
            <person name="Richter M."/>
            <person name="Diez M.S."/>
            <person name="Solano J."/>
            <person name="Bargiela R."/>
            <person name="Golyshina O.V."/>
            <person name="Manteca A."/>
            <person name="Ramos J.L."/>
            <person name="Gallego J.R."/>
            <person name="Llorente I."/>
            <person name="Martins Dos Santos V.A."/>
            <person name="Jensen O.N."/>
            <person name="Pelaez A.I."/>
            <person name="Sanchez J."/>
            <person name="Ferrer M."/>
        </authorList>
    </citation>
    <scope>NUCLEOTIDE SEQUENCE</scope>
</reference>
<comment type="caution">
    <text evidence="3">The sequence shown here is derived from an EMBL/GenBank/DDBJ whole genome shotgun (WGS) entry which is preliminary data.</text>
</comment>
<reference evidence="3" key="1">
    <citation type="submission" date="2013-08" db="EMBL/GenBank/DDBJ databases">
        <authorList>
            <person name="Mendez C."/>
            <person name="Richter M."/>
            <person name="Ferrer M."/>
            <person name="Sanchez J."/>
        </authorList>
    </citation>
    <scope>NUCLEOTIDE SEQUENCE</scope>
</reference>
<protein>
    <submittedName>
        <fullName evidence="3">Two component transcriptional regulator, LytTR family</fullName>
    </submittedName>
</protein>
<dbReference type="InterPro" id="IPR011006">
    <property type="entry name" value="CheY-like_superfamily"/>
</dbReference>
<proteinExistence type="predicted"/>
<accession>T0ZX59</accession>
<dbReference type="PROSITE" id="PS50110">
    <property type="entry name" value="RESPONSE_REGULATORY"/>
    <property type="match status" value="1"/>
</dbReference>